<evidence type="ECO:0000256" key="2">
    <source>
        <dbReference type="ARBA" id="ARBA00022603"/>
    </source>
</evidence>
<dbReference type="PANTHER" id="PTHR45875:SF1">
    <property type="entry name" value="METHYLTRANSFERASE N6AMT1"/>
    <property type="match status" value="1"/>
</dbReference>
<dbReference type="InterPro" id="IPR052190">
    <property type="entry name" value="Euk-Arch_PrmC-MTase"/>
</dbReference>
<comment type="similarity">
    <text evidence="1">Belongs to the eukaryotic/archaeal PrmC-related family.</text>
</comment>
<dbReference type="GO" id="GO:0032259">
    <property type="term" value="P:methylation"/>
    <property type="evidence" value="ECO:0007669"/>
    <property type="project" value="UniProtKB-KW"/>
</dbReference>
<keyword evidence="3" id="KW-0808">Transferase</keyword>
<dbReference type="InterPro" id="IPR029063">
    <property type="entry name" value="SAM-dependent_MTases_sf"/>
</dbReference>
<protein>
    <submittedName>
        <fullName evidence="6">Unannotated protein</fullName>
    </submittedName>
</protein>
<dbReference type="InterPro" id="IPR007848">
    <property type="entry name" value="Small_mtfrase_dom"/>
</dbReference>
<dbReference type="InterPro" id="IPR004557">
    <property type="entry name" value="PrmC-related"/>
</dbReference>
<evidence type="ECO:0000256" key="1">
    <source>
        <dbReference type="ARBA" id="ARBA00006149"/>
    </source>
</evidence>
<dbReference type="AlphaFoldDB" id="A0A6J7H4Y2"/>
<dbReference type="NCBIfam" id="TIGR00537">
    <property type="entry name" value="hemK_rel_arch"/>
    <property type="match status" value="1"/>
</dbReference>
<sequence>MKSTASDPLLLGHGTVYEPQHDSHMLAEAVLACGIPNDSRVLDLCTGSGIQALTAATLGAHRVLAVDISPAAVESTRAAARRLGLDIEARQGDLSVALTHGPYDVVLCNPPYVPSAHLPPTEGPSVAWDAGVDGRAFLDPLCRAAPDLLSDNGFLLLVHSEHADVPKSLAMMEEGGLTASIVARQTIGFGPVLLARAAWLEANGLIVPGCRIEELAVILAQKNIGT</sequence>
<dbReference type="Gene3D" id="3.40.50.150">
    <property type="entry name" value="Vaccinia Virus protein VP39"/>
    <property type="match status" value="1"/>
</dbReference>
<dbReference type="PROSITE" id="PS00092">
    <property type="entry name" value="N6_MTASE"/>
    <property type="match status" value="1"/>
</dbReference>
<organism evidence="6">
    <name type="scientific">freshwater metagenome</name>
    <dbReference type="NCBI Taxonomy" id="449393"/>
    <lineage>
        <taxon>unclassified sequences</taxon>
        <taxon>metagenomes</taxon>
        <taxon>ecological metagenomes</taxon>
    </lineage>
</organism>
<evidence type="ECO:0000256" key="3">
    <source>
        <dbReference type="ARBA" id="ARBA00022679"/>
    </source>
</evidence>
<feature type="domain" description="Methyltransferase small" evidence="5">
    <location>
        <begin position="36"/>
        <end position="113"/>
    </location>
</feature>
<evidence type="ECO:0000256" key="4">
    <source>
        <dbReference type="ARBA" id="ARBA00022691"/>
    </source>
</evidence>
<gene>
    <name evidence="6" type="ORF">UFOPK3472_03020</name>
</gene>
<proteinExistence type="inferred from homology"/>
<dbReference type="CDD" id="cd02440">
    <property type="entry name" value="AdoMet_MTases"/>
    <property type="match status" value="1"/>
</dbReference>
<dbReference type="InterPro" id="IPR002052">
    <property type="entry name" value="DNA_methylase_N6_adenine_CS"/>
</dbReference>
<keyword evidence="2" id="KW-0489">Methyltransferase</keyword>
<dbReference type="PANTHER" id="PTHR45875">
    <property type="entry name" value="METHYLTRANSFERASE N6AMT1"/>
    <property type="match status" value="1"/>
</dbReference>
<dbReference type="SUPFAM" id="SSF53335">
    <property type="entry name" value="S-adenosyl-L-methionine-dependent methyltransferases"/>
    <property type="match status" value="1"/>
</dbReference>
<dbReference type="GO" id="GO:0008757">
    <property type="term" value="F:S-adenosylmethionine-dependent methyltransferase activity"/>
    <property type="evidence" value="ECO:0007669"/>
    <property type="project" value="TreeGrafter"/>
</dbReference>
<evidence type="ECO:0000313" key="6">
    <source>
        <dbReference type="EMBL" id="CAB4910779.1"/>
    </source>
</evidence>
<evidence type="ECO:0000259" key="5">
    <source>
        <dbReference type="Pfam" id="PF05175"/>
    </source>
</evidence>
<keyword evidence="4" id="KW-0949">S-adenosyl-L-methionine</keyword>
<name>A0A6J7H4Y2_9ZZZZ</name>
<dbReference type="GO" id="GO:0035657">
    <property type="term" value="C:eRF1 methyltransferase complex"/>
    <property type="evidence" value="ECO:0007669"/>
    <property type="project" value="TreeGrafter"/>
</dbReference>
<dbReference type="EMBL" id="CAFBLX010000264">
    <property type="protein sequence ID" value="CAB4910779.1"/>
    <property type="molecule type" value="Genomic_DNA"/>
</dbReference>
<dbReference type="GO" id="GO:0003676">
    <property type="term" value="F:nucleic acid binding"/>
    <property type="evidence" value="ECO:0007669"/>
    <property type="project" value="InterPro"/>
</dbReference>
<accession>A0A6J7H4Y2</accession>
<dbReference type="GO" id="GO:0008276">
    <property type="term" value="F:protein methyltransferase activity"/>
    <property type="evidence" value="ECO:0007669"/>
    <property type="project" value="TreeGrafter"/>
</dbReference>
<reference evidence="6" key="1">
    <citation type="submission" date="2020-05" db="EMBL/GenBank/DDBJ databases">
        <authorList>
            <person name="Chiriac C."/>
            <person name="Salcher M."/>
            <person name="Ghai R."/>
            <person name="Kavagutti S V."/>
        </authorList>
    </citation>
    <scope>NUCLEOTIDE SEQUENCE</scope>
</reference>
<dbReference type="PRINTS" id="PR00507">
    <property type="entry name" value="N12N6MTFRASE"/>
</dbReference>
<dbReference type="Pfam" id="PF05175">
    <property type="entry name" value="MTS"/>
    <property type="match status" value="1"/>
</dbReference>